<evidence type="ECO:0000256" key="10">
    <source>
        <dbReference type="ARBA" id="ARBA00023117"/>
    </source>
</evidence>
<feature type="domain" description="Bromo" evidence="17">
    <location>
        <begin position="104"/>
        <end position="166"/>
    </location>
</feature>
<dbReference type="EMBL" id="JAODUO010000215">
    <property type="protein sequence ID" value="KAK2186023.1"/>
    <property type="molecule type" value="Genomic_DNA"/>
</dbReference>
<dbReference type="GO" id="GO:0008270">
    <property type="term" value="F:zinc ion binding"/>
    <property type="evidence" value="ECO:0007669"/>
    <property type="project" value="UniProtKB-KW"/>
</dbReference>
<dbReference type="InterPro" id="IPR026846">
    <property type="entry name" value="Nse2(Mms21)"/>
</dbReference>
<name>A0AAD9P0Q8_RIDPI</name>
<keyword evidence="9" id="KW-0862">Zinc</keyword>
<evidence type="ECO:0000259" key="17">
    <source>
        <dbReference type="PROSITE" id="PS50014"/>
    </source>
</evidence>
<evidence type="ECO:0000313" key="20">
    <source>
        <dbReference type="Proteomes" id="UP001209878"/>
    </source>
</evidence>
<evidence type="ECO:0000256" key="9">
    <source>
        <dbReference type="ARBA" id="ARBA00022833"/>
    </source>
</evidence>
<comment type="similarity">
    <text evidence="3">Belongs to the NSE2 family.</text>
</comment>
<dbReference type="CDD" id="cd16651">
    <property type="entry name" value="SPL-RING_NSE2"/>
    <property type="match status" value="1"/>
</dbReference>
<dbReference type="SMART" id="SM00297">
    <property type="entry name" value="BROMO"/>
    <property type="match status" value="1"/>
</dbReference>
<comment type="subcellular location">
    <subcellularLocation>
        <location evidence="1">Nucleus</location>
    </subcellularLocation>
</comment>
<feature type="region of interest" description="Disordered" evidence="16">
    <location>
        <begin position="23"/>
        <end position="44"/>
    </location>
</feature>
<evidence type="ECO:0000313" key="19">
    <source>
        <dbReference type="EMBL" id="KAK2186023.1"/>
    </source>
</evidence>
<dbReference type="GO" id="GO:0030915">
    <property type="term" value="C:Smc5-Smc6 complex"/>
    <property type="evidence" value="ECO:0007669"/>
    <property type="project" value="InterPro"/>
</dbReference>
<dbReference type="PRINTS" id="PR00503">
    <property type="entry name" value="BROMODOMAIN"/>
</dbReference>
<dbReference type="InterPro" id="IPR004181">
    <property type="entry name" value="Znf_MIZ"/>
</dbReference>
<feature type="compositionally biased region" description="Low complexity" evidence="16">
    <location>
        <begin position="284"/>
        <end position="313"/>
    </location>
</feature>
<evidence type="ECO:0000256" key="14">
    <source>
        <dbReference type="PROSITE-ProRule" id="PRU00035"/>
    </source>
</evidence>
<feature type="compositionally biased region" description="Low complexity" evidence="16">
    <location>
        <begin position="195"/>
        <end position="225"/>
    </location>
</feature>
<evidence type="ECO:0000256" key="13">
    <source>
        <dbReference type="ARBA" id="ARBA00032533"/>
    </source>
</evidence>
<feature type="region of interest" description="Disordered" evidence="16">
    <location>
        <begin position="195"/>
        <end position="269"/>
    </location>
</feature>
<gene>
    <name evidence="19" type="ORF">NP493_216g02036</name>
</gene>
<dbReference type="InterPro" id="IPR036427">
    <property type="entry name" value="Bromodomain-like_sf"/>
</dbReference>
<evidence type="ECO:0000256" key="4">
    <source>
        <dbReference type="ARBA" id="ARBA00020923"/>
    </source>
</evidence>
<dbReference type="GO" id="GO:0016925">
    <property type="term" value="P:protein sumoylation"/>
    <property type="evidence" value="ECO:0007669"/>
    <property type="project" value="TreeGrafter"/>
</dbReference>
<evidence type="ECO:0000256" key="6">
    <source>
        <dbReference type="ARBA" id="ARBA00022723"/>
    </source>
</evidence>
<keyword evidence="6" id="KW-0479">Metal-binding</keyword>
<evidence type="ECO:0000256" key="16">
    <source>
        <dbReference type="SAM" id="MobiDB-lite"/>
    </source>
</evidence>
<keyword evidence="11" id="KW-0539">Nucleus</keyword>
<feature type="region of interest" description="Disordered" evidence="16">
    <location>
        <begin position="283"/>
        <end position="366"/>
    </location>
</feature>
<dbReference type="GO" id="GO:0000724">
    <property type="term" value="P:double-strand break repair via homologous recombination"/>
    <property type="evidence" value="ECO:0007669"/>
    <property type="project" value="InterPro"/>
</dbReference>
<accession>A0AAD9P0Q8</accession>
<reference evidence="19" key="1">
    <citation type="journal article" date="2023" name="Mol. Biol. Evol.">
        <title>Third-Generation Sequencing Reveals the Adaptive Role of the Epigenome in Three Deep-Sea Polychaetes.</title>
        <authorList>
            <person name="Perez M."/>
            <person name="Aroh O."/>
            <person name="Sun Y."/>
            <person name="Lan Y."/>
            <person name="Juniper S.K."/>
            <person name="Young C.R."/>
            <person name="Angers B."/>
            <person name="Qian P.Y."/>
        </authorList>
    </citation>
    <scope>NUCLEOTIDE SEQUENCE</scope>
    <source>
        <strain evidence="19">R07B-5</strain>
    </source>
</reference>
<keyword evidence="8" id="KW-0833">Ubl conjugation pathway</keyword>
<feature type="region of interest" description="Disordered" evidence="16">
    <location>
        <begin position="566"/>
        <end position="586"/>
    </location>
</feature>
<dbReference type="Pfam" id="PF11789">
    <property type="entry name" value="zf-Nse"/>
    <property type="match status" value="1"/>
</dbReference>
<dbReference type="Gene3D" id="1.20.920.10">
    <property type="entry name" value="Bromodomain-like"/>
    <property type="match status" value="1"/>
</dbReference>
<dbReference type="SUPFAM" id="SSF47370">
    <property type="entry name" value="Bromodomain"/>
    <property type="match status" value="1"/>
</dbReference>
<feature type="compositionally biased region" description="Polar residues" evidence="16">
    <location>
        <begin position="330"/>
        <end position="342"/>
    </location>
</feature>
<dbReference type="AlphaFoldDB" id="A0AAD9P0Q8"/>
<feature type="domain" description="SP-RING-type" evidence="18">
    <location>
        <begin position="757"/>
        <end position="841"/>
    </location>
</feature>
<evidence type="ECO:0000256" key="2">
    <source>
        <dbReference type="ARBA" id="ARBA00004718"/>
    </source>
</evidence>
<evidence type="ECO:0000256" key="5">
    <source>
        <dbReference type="ARBA" id="ARBA00022679"/>
    </source>
</evidence>
<feature type="compositionally biased region" description="Low complexity" evidence="16">
    <location>
        <begin position="694"/>
        <end position="704"/>
    </location>
</feature>
<feature type="compositionally biased region" description="Polar residues" evidence="16">
    <location>
        <begin position="259"/>
        <end position="269"/>
    </location>
</feature>
<feature type="region of interest" description="Disordered" evidence="16">
    <location>
        <begin position="694"/>
        <end position="727"/>
    </location>
</feature>
<dbReference type="Gene3D" id="3.30.40.10">
    <property type="entry name" value="Zinc/RING finger domain, C3HC4 (zinc finger)"/>
    <property type="match status" value="1"/>
</dbReference>
<evidence type="ECO:0000256" key="15">
    <source>
        <dbReference type="PROSITE-ProRule" id="PRU00452"/>
    </source>
</evidence>
<evidence type="ECO:0000256" key="12">
    <source>
        <dbReference type="ARBA" id="ARBA00031731"/>
    </source>
</evidence>
<protein>
    <recommendedName>
        <fullName evidence="4">E3 SUMO-protein ligase NSE2</fullName>
    </recommendedName>
    <alternativeName>
        <fullName evidence="12">E3 SUMO-protein transferase NSE2</fullName>
    </alternativeName>
    <alternativeName>
        <fullName evidence="13">Non-structural maintenance of chromosomes element 2 homolog</fullName>
    </alternativeName>
</protein>
<keyword evidence="10 14" id="KW-0103">Bromodomain</keyword>
<dbReference type="InterPro" id="IPR013083">
    <property type="entry name" value="Znf_RING/FYVE/PHD"/>
</dbReference>
<comment type="pathway">
    <text evidence="2">Protein modification; protein sumoylation.</text>
</comment>
<dbReference type="GO" id="GO:0061665">
    <property type="term" value="F:SUMO ligase activity"/>
    <property type="evidence" value="ECO:0007669"/>
    <property type="project" value="TreeGrafter"/>
</dbReference>
<sequence length="841" mass="91727">MSNYYYPRPKAPQRRFQNGRFENTHPYSHAVNPSAVPCVPTRSDTDSQHELARRMSSIAHSMANSVNYTHRHLPAPVAGSVSVPRMKSNHSWKGKCLKLIKNMLELEEAKPFREPLNGRKYPGYHLLVPKPIDLSEIVKRFRNGFYHAPHEFASDVRLMFDNLKKYFKNPESPIFIQTQKVSWWFESEYQRILSTTPSSPSSPGNSAVSPASTAASSPVSDTVTAKSNAQPRPTTSSLLQGGPNISICVSNKPKPAESLSRSDVTPTQSSRVVVLGSPLIATQSSPLASPASPIITSSMSSTTLTSKTSTVSMPTPTQSDKNRRVGQPALQRSGSSSGSPKTPASPSLSRPESESPASPGTQQEPELGMTIDISNIWFGRARTRPQKALQLSENGFTMHLTKNGIVEPFHVGCEDIVKCMAHLGGNKKQTMFLFVLPNCIKRLEAFNPRFSNCSLIAIFAAKLATAQVSKLLHIFWVINKTSLFAPVFSEIDQKGALLLLSNIRPEILLKTNERIQHMIFGSTPEKKKPARGEGPVVVVRSHSGSSVEEVPSLPVTCTVTSTSTVTSGQQSCHTSSGVSRPNTSTTTNSVVTSVACASAPAMCLRTIPPCTNRTVSIGLPSTSAEMSQVGSNIFTISQAMRSQLAQSLPEDMQRIIRAKYSRLVLPTTVSEPSAPIVGSLSNVMSAVFTNTASSPLTTTAPSVSGGSGASTENTTPSHPVEPPVPMEEDDDVDLKIIDEFLIDSKDTVTHTPKGMPNGDDVMMTSESMSIRCPITQMIMKRPMKNRHCGHSYDYEGVEELIKQRTNKARCPVLGCSNMVPLQMEDMLRDEERWRLIHNKLT</sequence>
<dbReference type="Proteomes" id="UP001209878">
    <property type="component" value="Unassembled WGS sequence"/>
</dbReference>
<feature type="compositionally biased region" description="Polar residues" evidence="16">
    <location>
        <begin position="226"/>
        <end position="239"/>
    </location>
</feature>
<evidence type="ECO:0000256" key="7">
    <source>
        <dbReference type="ARBA" id="ARBA00022771"/>
    </source>
</evidence>
<evidence type="ECO:0000256" key="3">
    <source>
        <dbReference type="ARBA" id="ARBA00008212"/>
    </source>
</evidence>
<feature type="compositionally biased region" description="Polar residues" evidence="16">
    <location>
        <begin position="568"/>
        <end position="577"/>
    </location>
</feature>
<dbReference type="PANTHER" id="PTHR21330:SF1">
    <property type="entry name" value="E3 SUMO-PROTEIN LIGASE NSE2"/>
    <property type="match status" value="1"/>
</dbReference>
<keyword evidence="5" id="KW-0808">Transferase</keyword>
<dbReference type="SUPFAM" id="SSF57850">
    <property type="entry name" value="RING/U-box"/>
    <property type="match status" value="1"/>
</dbReference>
<evidence type="ECO:0000256" key="11">
    <source>
        <dbReference type="ARBA" id="ARBA00023242"/>
    </source>
</evidence>
<comment type="caution">
    <text evidence="19">The sequence shown here is derived from an EMBL/GenBank/DDBJ whole genome shotgun (WGS) entry which is preliminary data.</text>
</comment>
<keyword evidence="20" id="KW-1185">Reference proteome</keyword>
<evidence type="ECO:0000256" key="1">
    <source>
        <dbReference type="ARBA" id="ARBA00004123"/>
    </source>
</evidence>
<dbReference type="Pfam" id="PF00439">
    <property type="entry name" value="Bromodomain"/>
    <property type="match status" value="1"/>
</dbReference>
<proteinExistence type="inferred from homology"/>
<keyword evidence="7 15" id="KW-0863">Zinc-finger</keyword>
<dbReference type="PROSITE" id="PS51044">
    <property type="entry name" value="ZF_SP_RING"/>
    <property type="match status" value="1"/>
</dbReference>
<dbReference type="InterPro" id="IPR001487">
    <property type="entry name" value="Bromodomain"/>
</dbReference>
<feature type="compositionally biased region" description="Low complexity" evidence="16">
    <location>
        <begin position="344"/>
        <end position="359"/>
    </location>
</feature>
<evidence type="ECO:0000256" key="8">
    <source>
        <dbReference type="ARBA" id="ARBA00022786"/>
    </source>
</evidence>
<dbReference type="PROSITE" id="PS50014">
    <property type="entry name" value="BROMODOMAIN_2"/>
    <property type="match status" value="1"/>
</dbReference>
<evidence type="ECO:0000259" key="18">
    <source>
        <dbReference type="PROSITE" id="PS51044"/>
    </source>
</evidence>
<dbReference type="GO" id="GO:0005634">
    <property type="term" value="C:nucleus"/>
    <property type="evidence" value="ECO:0007669"/>
    <property type="project" value="UniProtKB-SubCell"/>
</dbReference>
<organism evidence="19 20">
    <name type="scientific">Ridgeia piscesae</name>
    <name type="common">Tubeworm</name>
    <dbReference type="NCBI Taxonomy" id="27915"/>
    <lineage>
        <taxon>Eukaryota</taxon>
        <taxon>Metazoa</taxon>
        <taxon>Spiralia</taxon>
        <taxon>Lophotrochozoa</taxon>
        <taxon>Annelida</taxon>
        <taxon>Polychaeta</taxon>
        <taxon>Sedentaria</taxon>
        <taxon>Canalipalpata</taxon>
        <taxon>Sabellida</taxon>
        <taxon>Siboglinidae</taxon>
        <taxon>Ridgeia</taxon>
    </lineage>
</organism>
<dbReference type="PANTHER" id="PTHR21330">
    <property type="entry name" value="E3 SUMO-PROTEIN LIGASE NSE2"/>
    <property type="match status" value="1"/>
</dbReference>